<accession>A0A1L1PFH2</accession>
<proteinExistence type="predicted"/>
<protein>
    <submittedName>
        <fullName evidence="2">Methionine synthase vitamin-b12 independent</fullName>
        <ecNumber evidence="2">2.1.1.14</ecNumber>
    </submittedName>
</protein>
<dbReference type="SUPFAM" id="SSF51726">
    <property type="entry name" value="UROD/MetE-like"/>
    <property type="match status" value="1"/>
</dbReference>
<dbReference type="Pfam" id="PF01717">
    <property type="entry name" value="Meth_synt_2"/>
    <property type="match status" value="1"/>
</dbReference>
<dbReference type="AlphaFoldDB" id="A0A1L1PFH2"/>
<dbReference type="GO" id="GO:0003871">
    <property type="term" value="F:5-methyltetrahydropteroyltriglutamate-homocysteine S-methyltransferase activity"/>
    <property type="evidence" value="ECO:0007669"/>
    <property type="project" value="UniProtKB-EC"/>
</dbReference>
<dbReference type="EC" id="2.1.1.14" evidence="2"/>
<keyword evidence="2" id="KW-0808">Transferase</keyword>
<dbReference type="NCBIfam" id="NF005085">
    <property type="entry name" value="PRK06520.1"/>
    <property type="match status" value="1"/>
</dbReference>
<dbReference type="RefSeq" id="WP_009515544.1">
    <property type="nucleotide sequence ID" value="NZ_CCAE010000020.1"/>
</dbReference>
<reference evidence="3" key="1">
    <citation type="submission" date="2014-11" db="EMBL/GenBank/DDBJ databases">
        <title>Draft genome sequence of Hydrogenophaga intermedia S1.</title>
        <authorList>
            <person name="Gan H.M."/>
            <person name="Chew T.H."/>
            <person name="Stolz A."/>
        </authorList>
    </citation>
    <scope>NUCLEOTIDE SEQUENCE [LARGE SCALE GENOMIC DNA]</scope>
    <source>
        <strain evidence="3">S1</strain>
    </source>
</reference>
<evidence type="ECO:0000313" key="2">
    <source>
        <dbReference type="EMBL" id="CDN88240.1"/>
    </source>
</evidence>
<gene>
    <name evidence="2" type="ORF">BN948_02673</name>
</gene>
<keyword evidence="2" id="KW-0489">Methyltransferase</keyword>
<dbReference type="InterPro" id="IPR002629">
    <property type="entry name" value="Met_Synth_C/arc"/>
</dbReference>
<dbReference type="PANTHER" id="PTHR43844:SF1">
    <property type="entry name" value="METHIONINE SYNTHASE"/>
    <property type="match status" value="1"/>
</dbReference>
<dbReference type="Gene3D" id="3.20.20.210">
    <property type="match status" value="1"/>
</dbReference>
<dbReference type="PANTHER" id="PTHR43844">
    <property type="entry name" value="METHIONINE SYNTHASE"/>
    <property type="match status" value="1"/>
</dbReference>
<feature type="domain" description="Cobalamin-independent methionine synthase MetE C-terminal/archaeal" evidence="1">
    <location>
        <begin position="11"/>
        <end position="346"/>
    </location>
</feature>
<dbReference type="GO" id="GO:0009086">
    <property type="term" value="P:methionine biosynthetic process"/>
    <property type="evidence" value="ECO:0007669"/>
    <property type="project" value="InterPro"/>
</dbReference>
<evidence type="ECO:0000313" key="3">
    <source>
        <dbReference type="Proteomes" id="UP000028878"/>
    </source>
</evidence>
<dbReference type="GO" id="GO:0032259">
    <property type="term" value="P:methylation"/>
    <property type="evidence" value="ECO:0007669"/>
    <property type="project" value="UniProtKB-KW"/>
</dbReference>
<keyword evidence="3" id="KW-1185">Reference proteome</keyword>
<name>A0A1L1PFH2_HYDIT</name>
<dbReference type="Proteomes" id="UP000028878">
    <property type="component" value="Unassembled WGS sequence"/>
</dbReference>
<dbReference type="CDD" id="cd03311">
    <property type="entry name" value="CIMS_C_terminal_like"/>
    <property type="match status" value="1"/>
</dbReference>
<sequence>MSLNPPFRADHVGSFLRPAYLLQAREQKAKGEITAAQLRDVEDRAITEIVKFQADVGLQSITDGEFRRTYFHIDFLEQLGGVKTDIPVTIRKPDGTEELAPPVIRVIDKVRHAKNIQLADFQYLQAQVKALGQPGLTPKVTIPSPTMLHFRGGRAGISKDAYPELDPVFYDDVAQAYADELQSLADAGCTYVQMDDTNMAYLCDEKMREAARQRGDDPNELPHRYAAFINKVVAKKPKGMTLAMHLCRGNFKSTHAAAGNYEPVAEALLTEMNLDAYFMEYDDDRSGDFRPLRFLKPGKTVVLGLVTTKFGQLESKDDLKRRIDEAAKYAPLEQLCLSPQCGFSSTVHGNNIAVEDQRKKLALVVETAREVWK</sequence>
<dbReference type="GO" id="GO:0008270">
    <property type="term" value="F:zinc ion binding"/>
    <property type="evidence" value="ECO:0007669"/>
    <property type="project" value="InterPro"/>
</dbReference>
<organism evidence="2 3">
    <name type="scientific">Hydrogenophaga intermedia</name>
    <dbReference type="NCBI Taxonomy" id="65786"/>
    <lineage>
        <taxon>Bacteria</taxon>
        <taxon>Pseudomonadati</taxon>
        <taxon>Pseudomonadota</taxon>
        <taxon>Betaproteobacteria</taxon>
        <taxon>Burkholderiales</taxon>
        <taxon>Comamonadaceae</taxon>
        <taxon>Hydrogenophaga</taxon>
    </lineage>
</organism>
<dbReference type="InterPro" id="IPR038071">
    <property type="entry name" value="UROD/MetE-like_sf"/>
</dbReference>
<dbReference type="EMBL" id="CCAE010000020">
    <property type="protein sequence ID" value="CDN88240.1"/>
    <property type="molecule type" value="Genomic_DNA"/>
</dbReference>
<evidence type="ECO:0000259" key="1">
    <source>
        <dbReference type="Pfam" id="PF01717"/>
    </source>
</evidence>